<dbReference type="GO" id="GO:0016887">
    <property type="term" value="F:ATP hydrolysis activity"/>
    <property type="evidence" value="ECO:0007669"/>
    <property type="project" value="InterPro"/>
</dbReference>
<protein>
    <recommendedName>
        <fullName evidence="2">Structural maintenance of chromosomes protein 5</fullName>
    </recommendedName>
</protein>
<dbReference type="GO" id="GO:0005634">
    <property type="term" value="C:nucleus"/>
    <property type="evidence" value="ECO:0007669"/>
    <property type="project" value="TreeGrafter"/>
</dbReference>
<dbReference type="Proteomes" id="UP000077266">
    <property type="component" value="Unassembled WGS sequence"/>
</dbReference>
<evidence type="ECO:0000256" key="2">
    <source>
        <dbReference type="ARBA" id="ARBA00018687"/>
    </source>
</evidence>
<dbReference type="OrthoDB" id="10254973at2759"/>
<dbReference type="FunCoup" id="A0A165P7B9">
    <property type="interactions" value="971"/>
</dbReference>
<evidence type="ECO:0000313" key="7">
    <source>
        <dbReference type="EMBL" id="KZW01749.1"/>
    </source>
</evidence>
<feature type="coiled-coil region" evidence="4">
    <location>
        <begin position="943"/>
        <end position="977"/>
    </location>
</feature>
<dbReference type="SUPFAM" id="SSF52540">
    <property type="entry name" value="P-loop containing nucleoside triphosphate hydrolases"/>
    <property type="match status" value="1"/>
</dbReference>
<evidence type="ECO:0000256" key="4">
    <source>
        <dbReference type="SAM" id="Coils"/>
    </source>
</evidence>
<dbReference type="InterPro" id="IPR038729">
    <property type="entry name" value="Rad50/SbcC_AAA"/>
</dbReference>
<gene>
    <name evidence="7" type="ORF">EXIGLDRAFT_717309</name>
</gene>
<sequence length="1154" mass="131609">MSTNGVTRVKREKVAAASQSQRRATPSEPPPSKRIRISDAGDAAATQHDDEDEDGDGEVNGRHDGDDDDDGPAPPRPVTLPRAEDGYVPGSIVRVMLKNFVTYDHVEFSPGPYLNMIIGPNGTGKSSIACALCIGLGWPPSILGRASELKAFVKNGCEEGFIEIELKGALGKGNLVIRRSINATDNKSIWRLNGQEVTGNEVKSRVQGLNVQVDNLCTFLPQDKVSSFAHMTPQQLLKETQKAAGHADLTKWHTRLIEGGKELKELEETLKVDRANVEDKEARNARLEREVAKYKERREIEEKIAVYEILLPFVVFWHLSQETAAAETDLLKKRRVMEKMQAKNQPLQDLKATLERIVNDQKNARQKTQAAMQAKNKEMSRKWGEAEKLERDAEETQNKLNNIKQEEKRRKTRMENFRKEIERLQDKIANPPEVEDEEVLREDARKASDAISRQKEAVDNVRDDMRRFLEEQSRAKMQAENRREQLRRLQDVEHQRLESLRKWDQDTAIAVDWLRKNKDKFKMEVFEPAILSARVRPGANVDQVEACMGSSQFKTFVAQCKEDYDAFNHYVNDATDLASGGRKLRVNVWFRPQGDLPPPPMSAAELKELKFEGYALDFLDCPEGMKWYFMRDVNMHRTALGSDAVDIGRAMELVVRGGGSGSCSFISGRTMSTVARSQYGQRKVQNQTRDIRPARNWANNRGGVDEQKKQELLHEIAEFDEQVKKLEVTIEEHNKREQKYKKEAKALMEEKAKVSARAEKRVKLLKEYGLAKESLRAAESRLQTEEAQKPPEALRQQLKNDLLKIAKKRVRIAKDYTSLVRGFITEQENATRAILEVCQAEANLAALERLVTQTSDKFQRVLREVKEANETYKTLKAKRDHADDHANRILRDAPESVADKYREKEEKGLTQTSSVDEVQAKIETEKAKLELNIATNPAVVRQYEEREREILALQATVAEKEAKKKRLEKGIAKVKDQWLPALKQLVASINEKFSAAFERVHCAGEVHISEDEDYDKWAIDIMVKFRDSERLQLLTGHRQSGGERSLTTILYLMSLTELARAPFSLVDEINQGMDQRAERLVHNQLVDVTCREESGQYFLITPKLLPDLKYHERMKVLCINNGEWLPEQKGLGSLQKMLDNYIDRNGGRARFGAN</sequence>
<feature type="region of interest" description="Disordered" evidence="5">
    <location>
        <begin position="372"/>
        <end position="395"/>
    </location>
</feature>
<keyword evidence="8" id="KW-1185">Reference proteome</keyword>
<feature type="coiled-coil region" evidence="4">
    <location>
        <begin position="709"/>
        <end position="788"/>
    </location>
</feature>
<dbReference type="Gene3D" id="3.40.50.300">
    <property type="entry name" value="P-loop containing nucleotide triphosphate hydrolases"/>
    <property type="match status" value="2"/>
</dbReference>
<reference evidence="7 8" key="1">
    <citation type="journal article" date="2016" name="Mol. Biol. Evol.">
        <title>Comparative Genomics of Early-Diverging Mushroom-Forming Fungi Provides Insights into the Origins of Lignocellulose Decay Capabilities.</title>
        <authorList>
            <person name="Nagy L.G."/>
            <person name="Riley R."/>
            <person name="Tritt A."/>
            <person name="Adam C."/>
            <person name="Daum C."/>
            <person name="Floudas D."/>
            <person name="Sun H."/>
            <person name="Yadav J.S."/>
            <person name="Pangilinan J."/>
            <person name="Larsson K.H."/>
            <person name="Matsuura K."/>
            <person name="Barry K."/>
            <person name="Labutti K."/>
            <person name="Kuo R."/>
            <person name="Ohm R.A."/>
            <person name="Bhattacharya S.S."/>
            <person name="Shirouzu T."/>
            <person name="Yoshinaga Y."/>
            <person name="Martin F.M."/>
            <person name="Grigoriev I.V."/>
            <person name="Hibbett D.S."/>
        </authorList>
    </citation>
    <scope>NUCLEOTIDE SEQUENCE [LARGE SCALE GENOMIC DNA]</scope>
    <source>
        <strain evidence="7 8">HHB12029</strain>
    </source>
</reference>
<evidence type="ECO:0000256" key="3">
    <source>
        <dbReference type="ARBA" id="ARBA00023054"/>
    </source>
</evidence>
<keyword evidence="7" id="KW-0378">Hydrolase</keyword>
<keyword evidence="3 4" id="KW-0175">Coiled coil</keyword>
<feature type="domain" description="Rad50/SbcC-type AAA" evidence="6">
    <location>
        <begin position="95"/>
        <end position="274"/>
    </location>
</feature>
<organism evidence="7 8">
    <name type="scientific">Exidia glandulosa HHB12029</name>
    <dbReference type="NCBI Taxonomy" id="1314781"/>
    <lineage>
        <taxon>Eukaryota</taxon>
        <taxon>Fungi</taxon>
        <taxon>Dikarya</taxon>
        <taxon>Basidiomycota</taxon>
        <taxon>Agaricomycotina</taxon>
        <taxon>Agaricomycetes</taxon>
        <taxon>Auriculariales</taxon>
        <taxon>Exidiaceae</taxon>
        <taxon>Exidia</taxon>
    </lineage>
</organism>
<proteinExistence type="inferred from homology"/>
<feature type="region of interest" description="Disordered" evidence="5">
    <location>
        <begin position="434"/>
        <end position="455"/>
    </location>
</feature>
<evidence type="ECO:0000256" key="1">
    <source>
        <dbReference type="ARBA" id="ARBA00010171"/>
    </source>
</evidence>
<feature type="compositionally biased region" description="Basic and acidic residues" evidence="5">
    <location>
        <begin position="375"/>
        <end position="395"/>
    </location>
</feature>
<dbReference type="GO" id="GO:0030915">
    <property type="term" value="C:Smc5-Smc6 complex"/>
    <property type="evidence" value="ECO:0007669"/>
    <property type="project" value="TreeGrafter"/>
</dbReference>
<dbReference type="InParanoid" id="A0A165P7B9"/>
<dbReference type="EMBL" id="KV425892">
    <property type="protein sequence ID" value="KZW01749.1"/>
    <property type="molecule type" value="Genomic_DNA"/>
</dbReference>
<feature type="compositionally biased region" description="Basic and acidic residues" evidence="5">
    <location>
        <begin position="441"/>
        <end position="455"/>
    </location>
</feature>
<dbReference type="GO" id="GO:0003697">
    <property type="term" value="F:single-stranded DNA binding"/>
    <property type="evidence" value="ECO:0007669"/>
    <property type="project" value="TreeGrafter"/>
</dbReference>
<dbReference type="InterPro" id="IPR027417">
    <property type="entry name" value="P-loop_NTPase"/>
</dbReference>
<feature type="coiled-coil region" evidence="4">
    <location>
        <begin position="858"/>
        <end position="885"/>
    </location>
</feature>
<dbReference type="GO" id="GO:0000724">
    <property type="term" value="P:double-strand break repair via homologous recombination"/>
    <property type="evidence" value="ECO:0007669"/>
    <property type="project" value="TreeGrafter"/>
</dbReference>
<feature type="coiled-coil region" evidence="4">
    <location>
        <begin position="263"/>
        <end position="304"/>
    </location>
</feature>
<evidence type="ECO:0000259" key="6">
    <source>
        <dbReference type="Pfam" id="PF13476"/>
    </source>
</evidence>
<dbReference type="PANTHER" id="PTHR45916">
    <property type="entry name" value="STRUCTURAL MAINTENANCE OF CHROMOSOMES PROTEIN 5"/>
    <property type="match status" value="1"/>
</dbReference>
<dbReference type="AlphaFoldDB" id="A0A165P7B9"/>
<dbReference type="PANTHER" id="PTHR45916:SF1">
    <property type="entry name" value="STRUCTURAL MAINTENANCE OF CHROMOSOMES PROTEIN 5"/>
    <property type="match status" value="1"/>
</dbReference>
<accession>A0A165P7B9</accession>
<evidence type="ECO:0000256" key="5">
    <source>
        <dbReference type="SAM" id="MobiDB-lite"/>
    </source>
</evidence>
<feature type="region of interest" description="Disordered" evidence="5">
    <location>
        <begin position="1"/>
        <end position="85"/>
    </location>
</feature>
<evidence type="ECO:0000313" key="8">
    <source>
        <dbReference type="Proteomes" id="UP000077266"/>
    </source>
</evidence>
<comment type="similarity">
    <text evidence="1">Belongs to the SMC family. SMC5 subfamily.</text>
</comment>
<dbReference type="STRING" id="1314781.A0A165P7B9"/>
<name>A0A165P7B9_EXIGL</name>
<dbReference type="Pfam" id="PF13476">
    <property type="entry name" value="AAA_23"/>
    <property type="match status" value="1"/>
</dbReference>